<comment type="caution">
    <text evidence="6">The sequence shown here is derived from an EMBL/GenBank/DDBJ whole genome shotgun (WGS) entry which is preliminary data.</text>
</comment>
<dbReference type="EMBL" id="ACQT01000009">
    <property type="protein sequence ID" value="EER61786.1"/>
    <property type="molecule type" value="Genomic_DNA"/>
</dbReference>
<keyword evidence="2" id="KW-0560">Oxidoreductase</keyword>
<dbReference type="PATRIC" id="fig|573060.9.peg.4561"/>
<dbReference type="AlphaFoldDB" id="C5T142"/>
<evidence type="ECO:0000256" key="4">
    <source>
        <dbReference type="ARBA" id="ARBA00023098"/>
    </source>
</evidence>
<dbReference type="GO" id="GO:0008202">
    <property type="term" value="P:steroid metabolic process"/>
    <property type="evidence" value="ECO:0007669"/>
    <property type="project" value="UniProtKB-KW"/>
</dbReference>
<organism evidence="6 7">
    <name type="scientific">Acidovorax delafieldii 2AN</name>
    <dbReference type="NCBI Taxonomy" id="573060"/>
    <lineage>
        <taxon>Bacteria</taxon>
        <taxon>Pseudomonadati</taxon>
        <taxon>Pseudomonadota</taxon>
        <taxon>Betaproteobacteria</taxon>
        <taxon>Burkholderiales</taxon>
        <taxon>Comamonadaceae</taxon>
        <taxon>Acidovorax</taxon>
    </lineage>
</organism>
<dbReference type="PANTHER" id="PTHR43180">
    <property type="entry name" value="3-OXOACYL-(ACYL-CARRIER-PROTEIN) REDUCTASE (AFU_ORTHOLOGUE AFUA_6G11210)"/>
    <property type="match status" value="1"/>
</dbReference>
<dbReference type="Proteomes" id="UP000003856">
    <property type="component" value="Unassembled WGS sequence"/>
</dbReference>
<name>C5T142_ACIDE</name>
<dbReference type="InterPro" id="IPR002347">
    <property type="entry name" value="SDR_fam"/>
</dbReference>
<dbReference type="PRINTS" id="PR00081">
    <property type="entry name" value="GDHRDH"/>
</dbReference>
<dbReference type="RefSeq" id="WP_005793301.1">
    <property type="nucleotide sequence ID" value="NZ_ACQT01000009.1"/>
</dbReference>
<dbReference type="PRINTS" id="PR00080">
    <property type="entry name" value="SDRFAMILY"/>
</dbReference>
<evidence type="ECO:0000256" key="1">
    <source>
        <dbReference type="ARBA" id="ARBA00006484"/>
    </source>
</evidence>
<dbReference type="OrthoDB" id="6823797at2"/>
<gene>
    <name evidence="6" type="ORF">AcdelDRAFT_0622</name>
</gene>
<evidence type="ECO:0000313" key="6">
    <source>
        <dbReference type="EMBL" id="EER61786.1"/>
    </source>
</evidence>
<dbReference type="SUPFAM" id="SSF51735">
    <property type="entry name" value="NAD(P)-binding Rossmann-fold domains"/>
    <property type="match status" value="1"/>
</dbReference>
<dbReference type="PANTHER" id="PTHR43180:SF28">
    <property type="entry name" value="NAD(P)-BINDING ROSSMANN-FOLD SUPERFAMILY PROTEIN"/>
    <property type="match status" value="1"/>
</dbReference>
<accession>C5T142</accession>
<keyword evidence="5" id="KW-0753">Steroid metabolism</keyword>
<keyword evidence="7" id="KW-1185">Reference proteome</keyword>
<keyword evidence="4" id="KW-0443">Lipid metabolism</keyword>
<keyword evidence="3" id="KW-0520">NAD</keyword>
<dbReference type="GO" id="GO:0016491">
    <property type="term" value="F:oxidoreductase activity"/>
    <property type="evidence" value="ECO:0007669"/>
    <property type="project" value="UniProtKB-KW"/>
</dbReference>
<evidence type="ECO:0000256" key="2">
    <source>
        <dbReference type="ARBA" id="ARBA00023002"/>
    </source>
</evidence>
<evidence type="ECO:0000256" key="3">
    <source>
        <dbReference type="ARBA" id="ARBA00023027"/>
    </source>
</evidence>
<evidence type="ECO:0000313" key="7">
    <source>
        <dbReference type="Proteomes" id="UP000003856"/>
    </source>
</evidence>
<dbReference type="FunFam" id="3.40.50.720:FF:000084">
    <property type="entry name" value="Short-chain dehydrogenase reductase"/>
    <property type="match status" value="1"/>
</dbReference>
<dbReference type="Gene3D" id="3.40.50.720">
    <property type="entry name" value="NAD(P)-binding Rossmann-like Domain"/>
    <property type="match status" value="1"/>
</dbReference>
<dbReference type="InterPro" id="IPR036291">
    <property type="entry name" value="NAD(P)-bd_dom_sf"/>
</dbReference>
<protein>
    <submittedName>
        <fullName evidence="6">Short-chain dehydrogenase/reductase SDR</fullName>
    </submittedName>
</protein>
<comment type="similarity">
    <text evidence="1">Belongs to the short-chain dehydrogenases/reductases (SDR) family.</text>
</comment>
<sequence length="280" mass="28439">MNKLLAEKVAIVTGGASGIGLAAAQRFVAEGARVVIADVAQEAGGAAAASLGEAAVFQRTDVTDEASIQAAVDAAVARFGQLDVMFNNAGSTGDSSAITEIGTTGFDKTFVLDVRSVVLGHKCAARRFKEQGTGGSIISTVSVAGLQGGWSSVSYATAKHAVVGTIRHGAKELAPFGIRTNGVAPGVIMTPLVAKAFGVPPEKADELVQYLVRRLGGKQAMGRYGSADDVANAALFLASDLAAYVSGTVIPVDGGISSYTLSTSDEEIFAAAQEFVRGLA</sequence>
<proteinExistence type="inferred from homology"/>
<dbReference type="Pfam" id="PF13561">
    <property type="entry name" value="adh_short_C2"/>
    <property type="match status" value="1"/>
</dbReference>
<reference evidence="6 7" key="1">
    <citation type="submission" date="2009-05" db="EMBL/GenBank/DDBJ databases">
        <title>The draft genome of Acidovorax delafieldii 2AN.</title>
        <authorList>
            <consortium name="US DOE Joint Genome Institute (JGI-PGF)"/>
            <person name="Lucas S."/>
            <person name="Copeland A."/>
            <person name="Lapidus A."/>
            <person name="Glavina del Rio T."/>
            <person name="Tice H."/>
            <person name="Bruce D."/>
            <person name="Goodwin L."/>
            <person name="Pitluck S."/>
            <person name="Larimer F."/>
            <person name="Land M.L."/>
            <person name="Hauser L."/>
            <person name="Shelobolina E.S."/>
            <person name="Picardal F."/>
            <person name="Roden E."/>
            <person name="Emerson D."/>
        </authorList>
    </citation>
    <scope>NUCLEOTIDE SEQUENCE [LARGE SCALE GENOMIC DNA]</scope>
    <source>
        <strain evidence="6 7">2AN</strain>
    </source>
</reference>
<evidence type="ECO:0000256" key="5">
    <source>
        <dbReference type="ARBA" id="ARBA00023221"/>
    </source>
</evidence>